<reference evidence="1" key="1">
    <citation type="submission" date="2020-02" db="EMBL/GenBank/DDBJ databases">
        <authorList>
            <person name="Meier V. D."/>
        </authorList>
    </citation>
    <scope>NUCLEOTIDE SEQUENCE</scope>
    <source>
        <strain evidence="1">AVDCRST_MAG02</strain>
    </source>
</reference>
<organism evidence="1">
    <name type="scientific">uncultured Rubrobacteraceae bacterium</name>
    <dbReference type="NCBI Taxonomy" id="349277"/>
    <lineage>
        <taxon>Bacteria</taxon>
        <taxon>Bacillati</taxon>
        <taxon>Actinomycetota</taxon>
        <taxon>Rubrobacteria</taxon>
        <taxon>Rubrobacterales</taxon>
        <taxon>Rubrobacteraceae</taxon>
        <taxon>environmental samples</taxon>
    </lineage>
</organism>
<protein>
    <submittedName>
        <fullName evidence="1">Uncharacterized protein</fullName>
    </submittedName>
</protein>
<gene>
    <name evidence="1" type="ORF">AVDCRST_MAG02-3841</name>
</gene>
<sequence length="64" mass="6963">MPASYKQQVDTGFLAMDTVTAVFQKMRAGQGQLKVDIVQDGEVVKSQNTTAEYGVVTVNWVPGE</sequence>
<name>A0A6J4RFC1_9ACTN</name>
<dbReference type="AlphaFoldDB" id="A0A6J4RFC1"/>
<accession>A0A6J4RFC1</accession>
<evidence type="ECO:0000313" key="1">
    <source>
        <dbReference type="EMBL" id="CAA9472440.1"/>
    </source>
</evidence>
<dbReference type="EMBL" id="CADCVH010000106">
    <property type="protein sequence ID" value="CAA9472440.1"/>
    <property type="molecule type" value="Genomic_DNA"/>
</dbReference>
<proteinExistence type="predicted"/>